<dbReference type="GO" id="GO:0005829">
    <property type="term" value="C:cytosol"/>
    <property type="evidence" value="ECO:0007669"/>
    <property type="project" value="TreeGrafter"/>
</dbReference>
<protein>
    <submittedName>
        <fullName evidence="3">Sdd2 protein</fullName>
    </submittedName>
</protein>
<feature type="compositionally biased region" description="Low complexity" evidence="2">
    <location>
        <begin position="31"/>
        <end position="47"/>
    </location>
</feature>
<proteinExistence type="inferred from homology"/>
<dbReference type="PANTHER" id="PTHR10840">
    <property type="entry name" value="PROGRAMMED CELL DEATH PROTEIN 5"/>
    <property type="match status" value="1"/>
</dbReference>
<dbReference type="Gene3D" id="1.10.8.140">
    <property type="entry name" value="PDCD5-like"/>
    <property type="match status" value="1"/>
</dbReference>
<dbReference type="EMBL" id="BTGB01000001">
    <property type="protein sequence ID" value="GMM44453.1"/>
    <property type="molecule type" value="Genomic_DNA"/>
</dbReference>
<dbReference type="InterPro" id="IPR036883">
    <property type="entry name" value="PDCD5-like_sf"/>
</dbReference>
<feature type="region of interest" description="Disordered" evidence="2">
    <location>
        <begin position="133"/>
        <end position="155"/>
    </location>
</feature>
<dbReference type="GO" id="GO:0003677">
    <property type="term" value="F:DNA binding"/>
    <property type="evidence" value="ECO:0007669"/>
    <property type="project" value="InterPro"/>
</dbReference>
<evidence type="ECO:0000256" key="2">
    <source>
        <dbReference type="SAM" id="MobiDB-lite"/>
    </source>
</evidence>
<dbReference type="Pfam" id="PF01984">
    <property type="entry name" value="dsDNA_bind"/>
    <property type="match status" value="1"/>
</dbReference>
<dbReference type="GO" id="GO:0005634">
    <property type="term" value="C:nucleus"/>
    <property type="evidence" value="ECO:0007669"/>
    <property type="project" value="TreeGrafter"/>
</dbReference>
<accession>A0AAV5QZR9</accession>
<sequence>MDDAELQAIRAARMQEMQRNAQGGSTGGMNGSTSGSNGTSASGSNNNVNDAIMTRILEHDAKERLNRVRMVKPERVMGVENYLIRLYQSGGIRGKVSEEDIVEILEKIAAEERRNTSTRIKFERRDYNESNIVKGVNKGGLSNNDDDDDDDFFDE</sequence>
<dbReference type="InterPro" id="IPR002836">
    <property type="entry name" value="PDCD5-like"/>
</dbReference>
<comment type="similarity">
    <text evidence="1">Belongs to the PDCD5 family.</text>
</comment>
<evidence type="ECO:0000256" key="1">
    <source>
        <dbReference type="ARBA" id="ARBA00010490"/>
    </source>
</evidence>
<organism evidence="3 4">
    <name type="scientific">Pichia kluyveri</name>
    <name type="common">Yeast</name>
    <dbReference type="NCBI Taxonomy" id="36015"/>
    <lineage>
        <taxon>Eukaryota</taxon>
        <taxon>Fungi</taxon>
        <taxon>Dikarya</taxon>
        <taxon>Ascomycota</taxon>
        <taxon>Saccharomycotina</taxon>
        <taxon>Pichiomycetes</taxon>
        <taxon>Pichiales</taxon>
        <taxon>Pichiaceae</taxon>
        <taxon>Pichia</taxon>
    </lineage>
</organism>
<reference evidence="3 4" key="1">
    <citation type="journal article" date="2023" name="Elife">
        <title>Identification of key yeast species and microbe-microbe interactions impacting larval growth of Drosophila in the wild.</title>
        <authorList>
            <person name="Mure A."/>
            <person name="Sugiura Y."/>
            <person name="Maeda R."/>
            <person name="Honda K."/>
            <person name="Sakurai N."/>
            <person name="Takahashi Y."/>
            <person name="Watada M."/>
            <person name="Katoh T."/>
            <person name="Gotoh A."/>
            <person name="Gotoh Y."/>
            <person name="Taniguchi I."/>
            <person name="Nakamura K."/>
            <person name="Hayashi T."/>
            <person name="Katayama T."/>
            <person name="Uemura T."/>
            <person name="Hattori Y."/>
        </authorList>
    </citation>
    <scope>NUCLEOTIDE SEQUENCE [LARGE SCALE GENOMIC DNA]</scope>
    <source>
        <strain evidence="3 4">PK-24</strain>
    </source>
</reference>
<comment type="caution">
    <text evidence="3">The sequence shown here is derived from an EMBL/GenBank/DDBJ whole genome shotgun (WGS) entry which is preliminary data.</text>
</comment>
<dbReference type="AlphaFoldDB" id="A0AAV5QZR9"/>
<dbReference type="PANTHER" id="PTHR10840:SF0">
    <property type="entry name" value="PROGRAMMED CELL DEATH PROTEIN 5"/>
    <property type="match status" value="1"/>
</dbReference>
<evidence type="ECO:0000313" key="4">
    <source>
        <dbReference type="Proteomes" id="UP001378960"/>
    </source>
</evidence>
<dbReference type="SUPFAM" id="SSF46950">
    <property type="entry name" value="Double-stranded DNA-binding domain"/>
    <property type="match status" value="1"/>
</dbReference>
<gene>
    <name evidence="3" type="ORF">DAPK24_010280</name>
</gene>
<feature type="region of interest" description="Disordered" evidence="2">
    <location>
        <begin position="19"/>
        <end position="47"/>
    </location>
</feature>
<dbReference type="Proteomes" id="UP001378960">
    <property type="component" value="Unassembled WGS sequence"/>
</dbReference>
<feature type="compositionally biased region" description="Acidic residues" evidence="2">
    <location>
        <begin position="144"/>
        <end position="155"/>
    </location>
</feature>
<name>A0AAV5QZR9_PICKL</name>
<keyword evidence="4" id="KW-1185">Reference proteome</keyword>
<evidence type="ECO:0000313" key="3">
    <source>
        <dbReference type="EMBL" id="GMM44453.1"/>
    </source>
</evidence>
<dbReference type="PIRSF" id="PIRSF015730">
    <property type="entry name" value="TFAR19"/>
    <property type="match status" value="1"/>
</dbReference>